<dbReference type="Pfam" id="PF13632">
    <property type="entry name" value="Glyco_trans_2_3"/>
    <property type="match status" value="1"/>
</dbReference>
<name>A0A657LZB2_9HYPH</name>
<evidence type="ECO:0000259" key="8">
    <source>
        <dbReference type="Pfam" id="PF13632"/>
    </source>
</evidence>
<evidence type="ECO:0000256" key="7">
    <source>
        <dbReference type="SAM" id="Phobius"/>
    </source>
</evidence>
<keyword evidence="2" id="KW-0328">Glycosyltransferase</keyword>
<keyword evidence="5 7" id="KW-1133">Transmembrane helix</keyword>
<evidence type="ECO:0000256" key="2">
    <source>
        <dbReference type="ARBA" id="ARBA00022676"/>
    </source>
</evidence>
<reference evidence="9 10" key="1">
    <citation type="submission" date="2016-02" db="EMBL/GenBank/DDBJ databases">
        <title>Genome sequencing of a beta-galactosidase producing bacteria Rhizobium sp. 59.</title>
        <authorList>
            <person name="Wang D."/>
            <person name="Kot W."/>
            <person name="Qin Y."/>
            <person name="Hansen L."/>
            <person name="Naqvi K."/>
            <person name="Rensing C."/>
        </authorList>
    </citation>
    <scope>NUCLEOTIDE SEQUENCE [LARGE SCALE GENOMIC DNA]</scope>
    <source>
        <strain evidence="9 10">59</strain>
    </source>
</reference>
<protein>
    <submittedName>
        <fullName evidence="9">Glycosyl transferase</fullName>
    </submittedName>
</protein>
<dbReference type="InterPro" id="IPR029044">
    <property type="entry name" value="Nucleotide-diphossugar_trans"/>
</dbReference>
<dbReference type="InterPro" id="IPR001173">
    <property type="entry name" value="Glyco_trans_2-like"/>
</dbReference>
<dbReference type="OrthoDB" id="7431422at2"/>
<dbReference type="Gene3D" id="3.90.550.10">
    <property type="entry name" value="Spore Coat Polysaccharide Biosynthesis Protein SpsA, Chain A"/>
    <property type="match status" value="1"/>
</dbReference>
<dbReference type="AlphaFoldDB" id="A0A657LZB2"/>
<evidence type="ECO:0000313" key="9">
    <source>
        <dbReference type="EMBL" id="OJG00954.1"/>
    </source>
</evidence>
<accession>A0A657LZB2</accession>
<keyword evidence="10" id="KW-1185">Reference proteome</keyword>
<dbReference type="SUPFAM" id="SSF53448">
    <property type="entry name" value="Nucleotide-diphospho-sugar transferases"/>
    <property type="match status" value="1"/>
</dbReference>
<sequence length="648" mass="72261">MRFGDYPDISGMATGNAQPEAVIATPPPEPLSLALSPELLRQGRDLLRMGIGKPLIARMMLAAQAHGTSVEAELLASGDIDECLYFEALAEMLGVTFLRDLDAARILDIAGLDSQIIRPETLRLHHPSRPPITVIVPRLDRLAQTLATLERVPALKTSIVVSPASEVRRAAWQAGRLRRVSETCGALFETSPLHSARITFWGRQGFYTGVLFCGLLVSAVTLPLVTMLLVHIVLTLFYLANFLVRLWALFVAFRQEKHAIRPAAPPVDVTASLPVYSVLVALYRERGVAEQLVRALDSLDWPRSRLDIKLVCEEDDTETIAVLETMRLAPEYEIVRVPLRLPRTKPKALSYALPGCRGALLAVYDAEDRPDPGQLREAHAAFLTAPDHVICLQAPLMITNARQSWLSALFALEYAGLFRGLLPMLALSDLPLPLGGTSNHFRTAPLRTIGGWDPYNMTEDADLGMRLHRLGYRSRVITRPTFEDAPVTIGVWLGQRTRWFKGWLQTWLVMMRDPAKLAREMGWAGFTVFQILIAGLLLSSLGHPVIVAFLGYLTWTMLQDNAHGEGALAFWLFVTDIVNIFGSYAVFIALGRNRMNKEERKAVGWRWVFVPLYWLIMSAAAWKAVFELRSKPFVWNKTPHVPVVEGES</sequence>
<gene>
    <name evidence="9" type="ORF">AX760_08955</name>
</gene>
<dbReference type="Proteomes" id="UP000182661">
    <property type="component" value="Unassembled WGS sequence"/>
</dbReference>
<dbReference type="GO" id="GO:0016020">
    <property type="term" value="C:membrane"/>
    <property type="evidence" value="ECO:0007669"/>
    <property type="project" value="UniProtKB-SubCell"/>
</dbReference>
<feature type="transmembrane region" description="Helical" evidence="7">
    <location>
        <begin position="603"/>
        <end position="622"/>
    </location>
</feature>
<keyword evidence="6 7" id="KW-0472">Membrane</keyword>
<keyword evidence="4 7" id="KW-0812">Transmembrane</keyword>
<dbReference type="GO" id="GO:0016757">
    <property type="term" value="F:glycosyltransferase activity"/>
    <property type="evidence" value="ECO:0007669"/>
    <property type="project" value="UniProtKB-KW"/>
</dbReference>
<proteinExistence type="predicted"/>
<dbReference type="PANTHER" id="PTHR43867">
    <property type="entry name" value="CELLULOSE SYNTHASE CATALYTIC SUBUNIT A [UDP-FORMING]"/>
    <property type="match status" value="1"/>
</dbReference>
<evidence type="ECO:0000256" key="5">
    <source>
        <dbReference type="ARBA" id="ARBA00022989"/>
    </source>
</evidence>
<comment type="caution">
    <text evidence="9">The sequence shown here is derived from an EMBL/GenBank/DDBJ whole genome shotgun (WGS) entry which is preliminary data.</text>
</comment>
<dbReference type="InterPro" id="IPR050321">
    <property type="entry name" value="Glycosyltr_2/OpgH_subfam"/>
</dbReference>
<keyword evidence="3 9" id="KW-0808">Transferase</keyword>
<feature type="domain" description="Glycosyltransferase 2-like" evidence="8">
    <location>
        <begin position="363"/>
        <end position="557"/>
    </location>
</feature>
<feature type="transmembrane region" description="Helical" evidence="7">
    <location>
        <begin position="570"/>
        <end position="591"/>
    </location>
</feature>
<evidence type="ECO:0000256" key="3">
    <source>
        <dbReference type="ARBA" id="ARBA00022679"/>
    </source>
</evidence>
<evidence type="ECO:0000313" key="10">
    <source>
        <dbReference type="Proteomes" id="UP000182661"/>
    </source>
</evidence>
<dbReference type="PANTHER" id="PTHR43867:SF2">
    <property type="entry name" value="CELLULOSE SYNTHASE CATALYTIC SUBUNIT A [UDP-FORMING]"/>
    <property type="match status" value="1"/>
</dbReference>
<feature type="transmembrane region" description="Helical" evidence="7">
    <location>
        <begin position="205"/>
        <end position="222"/>
    </location>
</feature>
<evidence type="ECO:0000256" key="1">
    <source>
        <dbReference type="ARBA" id="ARBA00004141"/>
    </source>
</evidence>
<evidence type="ECO:0000256" key="4">
    <source>
        <dbReference type="ARBA" id="ARBA00022692"/>
    </source>
</evidence>
<feature type="transmembrane region" description="Helical" evidence="7">
    <location>
        <begin position="521"/>
        <end position="550"/>
    </location>
</feature>
<evidence type="ECO:0000256" key="6">
    <source>
        <dbReference type="ARBA" id="ARBA00023136"/>
    </source>
</evidence>
<organism evidence="9 10">
    <name type="scientific">Pararhizobium antarcticum</name>
    <dbReference type="NCBI Taxonomy" id="1798805"/>
    <lineage>
        <taxon>Bacteria</taxon>
        <taxon>Pseudomonadati</taxon>
        <taxon>Pseudomonadota</taxon>
        <taxon>Alphaproteobacteria</taxon>
        <taxon>Hyphomicrobiales</taxon>
        <taxon>Rhizobiaceae</taxon>
        <taxon>Rhizobium/Agrobacterium group</taxon>
        <taxon>Pararhizobium</taxon>
    </lineage>
</organism>
<comment type="subcellular location">
    <subcellularLocation>
        <location evidence="1">Membrane</location>
        <topology evidence="1">Multi-pass membrane protein</topology>
    </subcellularLocation>
</comment>
<dbReference type="EMBL" id="LSRP01000002">
    <property type="protein sequence ID" value="OJG00954.1"/>
    <property type="molecule type" value="Genomic_DNA"/>
</dbReference>
<feature type="transmembrane region" description="Helical" evidence="7">
    <location>
        <begin position="228"/>
        <end position="253"/>
    </location>
</feature>